<evidence type="ECO:0000256" key="5">
    <source>
        <dbReference type="ARBA" id="ARBA00023136"/>
    </source>
</evidence>
<evidence type="ECO:0000259" key="7">
    <source>
        <dbReference type="Pfam" id="PF00892"/>
    </source>
</evidence>
<keyword evidence="5 6" id="KW-0472">Membrane</keyword>
<keyword evidence="4 6" id="KW-1133">Transmembrane helix</keyword>
<sequence>MRVSSPSRNAGVFTVMLMAECASIGLTTLSKASMSRGMNNFIFIMYSYAFATIILFPFAFFFHGETLRSITFSLICKMFLLGLIGYLVQIFAYTGINYSSPTLGAAMSNLTPPFTFILAVLFRMEKLDWKSPSTQAKSIGTMVSVSGAFIVSLYKGPPIMMYPSSSNSSNRLHVFLLSNWVIGGLFFAADCLLSAMWYIFQAAIVKEYPEELTLTFLYSFFGTIHSAIGSLIAERDQSAWRLKPDLVLITIAYSAILGFGFCIGATTWALHQKGPLYVAMFRPLGIVIAVVMGILFLGDTVYWGSVVGSIIITVGFYAVIWGKAQEEELDKAVGVKSLESSAEVAPLLQGN</sequence>
<feature type="transmembrane region" description="Helical" evidence="6">
    <location>
        <begin position="245"/>
        <end position="269"/>
    </location>
</feature>
<dbReference type="InterPro" id="IPR037185">
    <property type="entry name" value="EmrE-like"/>
</dbReference>
<keyword evidence="9" id="KW-1185">Reference proteome</keyword>
<comment type="similarity">
    <text evidence="2 6">Belongs to the drug/metabolite transporter (DMT) superfamily. Plant drug/metabolite exporter (P-DME) (TC 2.A.7.4) family.</text>
</comment>
<dbReference type="Proteomes" id="UP001141806">
    <property type="component" value="Unassembled WGS sequence"/>
</dbReference>
<accession>A0A9Q0R476</accession>
<dbReference type="SUPFAM" id="SSF103481">
    <property type="entry name" value="Multidrug resistance efflux transporter EmrE"/>
    <property type="match status" value="2"/>
</dbReference>
<evidence type="ECO:0000256" key="2">
    <source>
        <dbReference type="ARBA" id="ARBA00007635"/>
    </source>
</evidence>
<protein>
    <recommendedName>
        <fullName evidence="6">WAT1-related protein</fullName>
    </recommendedName>
</protein>
<evidence type="ECO:0000313" key="9">
    <source>
        <dbReference type="Proteomes" id="UP001141806"/>
    </source>
</evidence>
<evidence type="ECO:0000256" key="4">
    <source>
        <dbReference type="ARBA" id="ARBA00022989"/>
    </source>
</evidence>
<feature type="transmembrane region" description="Helical" evidence="6">
    <location>
        <begin position="174"/>
        <end position="200"/>
    </location>
</feature>
<feature type="transmembrane region" description="Helical" evidence="6">
    <location>
        <begin position="74"/>
        <end position="96"/>
    </location>
</feature>
<evidence type="ECO:0000313" key="8">
    <source>
        <dbReference type="EMBL" id="KAJ4982170.1"/>
    </source>
</evidence>
<comment type="subcellular location">
    <subcellularLocation>
        <location evidence="1 6">Membrane</location>
        <topology evidence="1 6">Multi-pass membrane protein</topology>
    </subcellularLocation>
</comment>
<evidence type="ECO:0000256" key="6">
    <source>
        <dbReference type="RuleBase" id="RU363077"/>
    </source>
</evidence>
<feature type="domain" description="EamA" evidence="7">
    <location>
        <begin position="182"/>
        <end position="320"/>
    </location>
</feature>
<feature type="domain" description="EamA" evidence="7">
    <location>
        <begin position="12"/>
        <end position="152"/>
    </location>
</feature>
<name>A0A9Q0R476_9MAGN</name>
<proteinExistence type="inferred from homology"/>
<dbReference type="GO" id="GO:0022857">
    <property type="term" value="F:transmembrane transporter activity"/>
    <property type="evidence" value="ECO:0007669"/>
    <property type="project" value="InterPro"/>
</dbReference>
<evidence type="ECO:0000256" key="3">
    <source>
        <dbReference type="ARBA" id="ARBA00022692"/>
    </source>
</evidence>
<dbReference type="Pfam" id="PF00892">
    <property type="entry name" value="EamA"/>
    <property type="match status" value="2"/>
</dbReference>
<feature type="transmembrane region" description="Helical" evidence="6">
    <location>
        <begin position="302"/>
        <end position="321"/>
    </location>
</feature>
<organism evidence="8 9">
    <name type="scientific">Protea cynaroides</name>
    <dbReference type="NCBI Taxonomy" id="273540"/>
    <lineage>
        <taxon>Eukaryota</taxon>
        <taxon>Viridiplantae</taxon>
        <taxon>Streptophyta</taxon>
        <taxon>Embryophyta</taxon>
        <taxon>Tracheophyta</taxon>
        <taxon>Spermatophyta</taxon>
        <taxon>Magnoliopsida</taxon>
        <taxon>Proteales</taxon>
        <taxon>Proteaceae</taxon>
        <taxon>Protea</taxon>
    </lineage>
</organism>
<dbReference type="InterPro" id="IPR000620">
    <property type="entry name" value="EamA_dom"/>
</dbReference>
<dbReference type="AlphaFoldDB" id="A0A9Q0R476"/>
<feature type="transmembrane region" description="Helical" evidence="6">
    <location>
        <begin position="276"/>
        <end position="296"/>
    </location>
</feature>
<comment type="caution">
    <text evidence="8">The sequence shown here is derived from an EMBL/GenBank/DDBJ whole genome shotgun (WGS) entry which is preliminary data.</text>
</comment>
<dbReference type="InterPro" id="IPR030184">
    <property type="entry name" value="WAT1-related"/>
</dbReference>
<keyword evidence="3 6" id="KW-0812">Transmembrane</keyword>
<feature type="transmembrane region" description="Helical" evidence="6">
    <location>
        <begin position="12"/>
        <end position="29"/>
    </location>
</feature>
<reference evidence="8" key="1">
    <citation type="journal article" date="2023" name="Plant J.">
        <title>The genome of the king protea, Protea cynaroides.</title>
        <authorList>
            <person name="Chang J."/>
            <person name="Duong T.A."/>
            <person name="Schoeman C."/>
            <person name="Ma X."/>
            <person name="Roodt D."/>
            <person name="Barker N."/>
            <person name="Li Z."/>
            <person name="Van de Peer Y."/>
            <person name="Mizrachi E."/>
        </authorList>
    </citation>
    <scope>NUCLEOTIDE SEQUENCE</scope>
    <source>
        <tissue evidence="8">Young leaves</tissue>
    </source>
</reference>
<feature type="transmembrane region" description="Helical" evidence="6">
    <location>
        <begin position="212"/>
        <end position="233"/>
    </location>
</feature>
<dbReference type="PANTHER" id="PTHR31218">
    <property type="entry name" value="WAT1-RELATED PROTEIN"/>
    <property type="match status" value="1"/>
</dbReference>
<dbReference type="EMBL" id="JAMYWD010000001">
    <property type="protein sequence ID" value="KAJ4982170.1"/>
    <property type="molecule type" value="Genomic_DNA"/>
</dbReference>
<gene>
    <name evidence="8" type="ORF">NE237_033007</name>
</gene>
<feature type="transmembrane region" description="Helical" evidence="6">
    <location>
        <begin position="41"/>
        <end position="62"/>
    </location>
</feature>
<feature type="transmembrane region" description="Helical" evidence="6">
    <location>
        <begin position="102"/>
        <end position="122"/>
    </location>
</feature>
<dbReference type="OrthoDB" id="1728340at2759"/>
<evidence type="ECO:0000256" key="1">
    <source>
        <dbReference type="ARBA" id="ARBA00004141"/>
    </source>
</evidence>
<dbReference type="GO" id="GO:0016020">
    <property type="term" value="C:membrane"/>
    <property type="evidence" value="ECO:0007669"/>
    <property type="project" value="UniProtKB-SubCell"/>
</dbReference>